<comment type="similarity">
    <text evidence="2">In the C-terminal section; belongs to the transpeptidase family.</text>
</comment>
<dbReference type="GO" id="GO:0005886">
    <property type="term" value="C:plasma membrane"/>
    <property type="evidence" value="ECO:0007669"/>
    <property type="project" value="UniProtKB-SubCell"/>
</dbReference>
<dbReference type="GO" id="GO:0009002">
    <property type="term" value="F:serine-type D-Ala-D-Ala carboxypeptidase activity"/>
    <property type="evidence" value="ECO:0007669"/>
    <property type="project" value="UniProtKB-EC"/>
</dbReference>
<dbReference type="Proteomes" id="UP000178946">
    <property type="component" value="Unassembled WGS sequence"/>
</dbReference>
<comment type="catalytic activity">
    <reaction evidence="15">
        <text>Preferential cleavage: (Ac)2-L-Lys-D-Ala-|-D-Ala. Also transpeptidation of peptidyl-alanyl moieties that are N-acyl substituents of D-alanine.</text>
        <dbReference type="EC" id="3.4.16.4"/>
    </reaction>
</comment>
<dbReference type="NCBIfam" id="TIGR02074">
    <property type="entry name" value="PBP_1a_fam"/>
    <property type="match status" value="1"/>
</dbReference>
<dbReference type="InterPro" id="IPR001460">
    <property type="entry name" value="PCN-bd_Tpept"/>
</dbReference>
<dbReference type="STRING" id="1802557.A3A20_02665"/>
<dbReference type="InterPro" id="IPR036950">
    <property type="entry name" value="PBP_transglycosylase"/>
</dbReference>
<evidence type="ECO:0000256" key="16">
    <source>
        <dbReference type="ARBA" id="ARBA00049902"/>
    </source>
</evidence>
<dbReference type="GO" id="GO:0006508">
    <property type="term" value="P:proteolysis"/>
    <property type="evidence" value="ECO:0007669"/>
    <property type="project" value="UniProtKB-KW"/>
</dbReference>
<dbReference type="Gene3D" id="1.10.3810.10">
    <property type="entry name" value="Biosynthetic peptidoglycan transglycosylase-like"/>
    <property type="match status" value="1"/>
</dbReference>
<evidence type="ECO:0000256" key="10">
    <source>
        <dbReference type="ARBA" id="ARBA00022960"/>
    </source>
</evidence>
<keyword evidence="9" id="KW-0378">Hydrolase</keyword>
<evidence type="ECO:0000256" key="3">
    <source>
        <dbReference type="ARBA" id="ARBA00007739"/>
    </source>
</evidence>
<dbReference type="PANTHER" id="PTHR32282:SF11">
    <property type="entry name" value="PENICILLIN-BINDING PROTEIN 1B"/>
    <property type="match status" value="1"/>
</dbReference>
<keyword evidence="7" id="KW-0328">Glycosyltransferase</keyword>
<dbReference type="InterPro" id="IPR050396">
    <property type="entry name" value="Glycosyltr_51/Transpeptidase"/>
</dbReference>
<dbReference type="InterPro" id="IPR001264">
    <property type="entry name" value="Glyco_trans_51"/>
</dbReference>
<evidence type="ECO:0000256" key="1">
    <source>
        <dbReference type="ARBA" id="ARBA00004236"/>
    </source>
</evidence>
<feature type="domain" description="Glycosyl transferase family 51" evidence="18">
    <location>
        <begin position="56"/>
        <end position="228"/>
    </location>
</feature>
<dbReference type="InterPro" id="IPR012338">
    <property type="entry name" value="Beta-lactam/transpept-like"/>
</dbReference>
<reference evidence="19 20" key="1">
    <citation type="journal article" date="2016" name="Nat. Commun.">
        <title>Thousands of microbial genomes shed light on interconnected biogeochemical processes in an aquifer system.</title>
        <authorList>
            <person name="Anantharaman K."/>
            <person name="Brown C.T."/>
            <person name="Hug L.A."/>
            <person name="Sharon I."/>
            <person name="Castelle C.J."/>
            <person name="Probst A.J."/>
            <person name="Thomas B.C."/>
            <person name="Singh A."/>
            <person name="Wilkins M.J."/>
            <person name="Karaoz U."/>
            <person name="Brodie E.L."/>
            <person name="Williams K.H."/>
            <person name="Hubbard S.S."/>
            <person name="Banfield J.F."/>
        </authorList>
    </citation>
    <scope>NUCLEOTIDE SEQUENCE [LARGE SCALE GENOMIC DNA]</scope>
</reference>
<comment type="subcellular location">
    <subcellularLocation>
        <location evidence="1">Cell membrane</location>
    </subcellularLocation>
</comment>
<dbReference type="AlphaFoldDB" id="A0A1F8DS51"/>
<proteinExistence type="inferred from homology"/>
<sequence>MRRFLVFFFTISLLGLAGAGAALLFTVRDLPDPSQLGEKQFVQSTKIYDRTEEILLYEIHGDEKRTVVPHEEIPEYVRLATLAIEDQSFYNHPAFDWKGIARGIWAGISRGRFQGGSTITQQLARNSFLTPERTIKRKVRELILALELERQYSKDEILYLYLNQIPYGGNAYGVEAASQLYFGKSVRDVNLEEAAILASLVKAPTYYSPWGSHTDELNQRQEYVLAQMFKLDFIDEEEFERAKNAEIKFMPQTIGKIRAPHFVVSVQNYLVQKYGEETIEKGGLKVITTLDWKLQELAEKVVAEGAARNEELYGGRNAALLAQDAETGQILAMVGSRDYFDIQNDGNFNVATQGLRQPGSAFKPFVYYAALQKGYTPDTVIFDVPTEFDTTGNPARSYRPENFDEKFRGPVTFRQALSQSLNLPAVKVLYLAGLDNALNVAKDFGISTLTERGRYGLSLVLGGGEVKLSELVNAYSVLARDGIKHEQTTVLKVEESDGRILEEYKNNEIQVADPQIIKQINDILSDENARRPLFQNSFSQTIVSGHQIALKTGTTNDYHDAWTIGYTPSLVVGVWAGNNNNQPMHSRGGSILAAVPIWHTFISKALKEKELKTFARPEPVSSQKPVLNGNFAPSGVVHSILYYVQKNDPTGPPPSNPATDPQFNNWESAVLAWVQMNAPNILAFSQQNPPQRQSNLDIEFLTPRNGDWINENVFVSVNIQSSSPVTKIELRLNGRLMDSKIGSFSSNIRYDMRLSASVLLTQNELSITATNAEEVTKEKNIILYN</sequence>
<feature type="domain" description="Penicillin-binding protein transpeptidase" evidence="17">
    <location>
        <begin position="320"/>
        <end position="569"/>
    </location>
</feature>
<keyword evidence="4" id="KW-1003">Cell membrane</keyword>
<evidence type="ECO:0000256" key="5">
    <source>
        <dbReference type="ARBA" id="ARBA00022645"/>
    </source>
</evidence>
<dbReference type="GO" id="GO:0008658">
    <property type="term" value="F:penicillin binding"/>
    <property type="evidence" value="ECO:0007669"/>
    <property type="project" value="InterPro"/>
</dbReference>
<evidence type="ECO:0000256" key="8">
    <source>
        <dbReference type="ARBA" id="ARBA00022679"/>
    </source>
</evidence>
<comment type="similarity">
    <text evidence="3">In the N-terminal section; belongs to the glycosyltransferase 51 family.</text>
</comment>
<dbReference type="GO" id="GO:0008360">
    <property type="term" value="P:regulation of cell shape"/>
    <property type="evidence" value="ECO:0007669"/>
    <property type="project" value="UniProtKB-KW"/>
</dbReference>
<keyword evidence="5" id="KW-0121">Carboxypeptidase</keyword>
<evidence type="ECO:0000256" key="15">
    <source>
        <dbReference type="ARBA" id="ARBA00034000"/>
    </source>
</evidence>
<keyword evidence="12" id="KW-0472">Membrane</keyword>
<dbReference type="GO" id="GO:0009252">
    <property type="term" value="P:peptidoglycan biosynthetic process"/>
    <property type="evidence" value="ECO:0007669"/>
    <property type="project" value="UniProtKB-KW"/>
</dbReference>
<keyword evidence="10" id="KW-0133">Cell shape</keyword>
<evidence type="ECO:0000256" key="6">
    <source>
        <dbReference type="ARBA" id="ARBA00022670"/>
    </source>
</evidence>
<evidence type="ECO:0000259" key="17">
    <source>
        <dbReference type="Pfam" id="PF00905"/>
    </source>
</evidence>
<accession>A0A1F8DS51</accession>
<evidence type="ECO:0000259" key="18">
    <source>
        <dbReference type="Pfam" id="PF00912"/>
    </source>
</evidence>
<comment type="caution">
    <text evidence="19">The sequence shown here is derived from an EMBL/GenBank/DDBJ whole genome shotgun (WGS) entry which is preliminary data.</text>
</comment>
<keyword evidence="6" id="KW-0645">Protease</keyword>
<dbReference type="SUPFAM" id="SSF56601">
    <property type="entry name" value="beta-lactamase/transpeptidase-like"/>
    <property type="match status" value="1"/>
</dbReference>
<evidence type="ECO:0000313" key="19">
    <source>
        <dbReference type="EMBL" id="OGM91450.1"/>
    </source>
</evidence>
<evidence type="ECO:0000256" key="11">
    <source>
        <dbReference type="ARBA" id="ARBA00022984"/>
    </source>
</evidence>
<dbReference type="GO" id="GO:0071555">
    <property type="term" value="P:cell wall organization"/>
    <property type="evidence" value="ECO:0007669"/>
    <property type="project" value="UniProtKB-KW"/>
</dbReference>
<dbReference type="GO" id="GO:0008955">
    <property type="term" value="F:peptidoglycan glycosyltransferase activity"/>
    <property type="evidence" value="ECO:0007669"/>
    <property type="project" value="UniProtKB-EC"/>
</dbReference>
<evidence type="ECO:0000256" key="14">
    <source>
        <dbReference type="ARBA" id="ARBA00023316"/>
    </source>
</evidence>
<dbReference type="Gene3D" id="3.40.710.10">
    <property type="entry name" value="DD-peptidase/beta-lactamase superfamily"/>
    <property type="match status" value="1"/>
</dbReference>
<keyword evidence="14" id="KW-0961">Cell wall biogenesis/degradation</keyword>
<gene>
    <name evidence="19" type="ORF">A3A20_02665</name>
</gene>
<evidence type="ECO:0000313" key="20">
    <source>
        <dbReference type="Proteomes" id="UP000178946"/>
    </source>
</evidence>
<protein>
    <submittedName>
        <fullName evidence="19">Uncharacterized protein</fullName>
    </submittedName>
</protein>
<evidence type="ECO:0000256" key="12">
    <source>
        <dbReference type="ARBA" id="ARBA00023136"/>
    </source>
</evidence>
<evidence type="ECO:0000256" key="9">
    <source>
        <dbReference type="ARBA" id="ARBA00022801"/>
    </source>
</evidence>
<dbReference type="Pfam" id="PF00905">
    <property type="entry name" value="Transpeptidase"/>
    <property type="match status" value="1"/>
</dbReference>
<dbReference type="EMBL" id="MGIR01000002">
    <property type="protein sequence ID" value="OGM91450.1"/>
    <property type="molecule type" value="Genomic_DNA"/>
</dbReference>
<comment type="catalytic activity">
    <reaction evidence="16">
        <text>[GlcNAc-(1-&gt;4)-Mur2Ac(oyl-L-Ala-gamma-D-Glu-L-Lys-D-Ala-D-Ala)](n)-di-trans,octa-cis-undecaprenyl diphosphate + beta-D-GlcNAc-(1-&gt;4)-Mur2Ac(oyl-L-Ala-gamma-D-Glu-L-Lys-D-Ala-D-Ala)-di-trans,octa-cis-undecaprenyl diphosphate = [GlcNAc-(1-&gt;4)-Mur2Ac(oyl-L-Ala-gamma-D-Glu-L-Lys-D-Ala-D-Ala)](n+1)-di-trans,octa-cis-undecaprenyl diphosphate + di-trans,octa-cis-undecaprenyl diphosphate + H(+)</text>
        <dbReference type="Rhea" id="RHEA:23708"/>
        <dbReference type="Rhea" id="RHEA-COMP:9602"/>
        <dbReference type="Rhea" id="RHEA-COMP:9603"/>
        <dbReference type="ChEBI" id="CHEBI:15378"/>
        <dbReference type="ChEBI" id="CHEBI:58405"/>
        <dbReference type="ChEBI" id="CHEBI:60033"/>
        <dbReference type="ChEBI" id="CHEBI:78435"/>
        <dbReference type="EC" id="2.4.99.28"/>
    </reaction>
</comment>
<dbReference type="SUPFAM" id="SSF53955">
    <property type="entry name" value="Lysozyme-like"/>
    <property type="match status" value="1"/>
</dbReference>
<keyword evidence="13" id="KW-0511">Multifunctional enzyme</keyword>
<evidence type="ECO:0000256" key="13">
    <source>
        <dbReference type="ARBA" id="ARBA00023268"/>
    </source>
</evidence>
<name>A0A1F8DS51_9BACT</name>
<dbReference type="PANTHER" id="PTHR32282">
    <property type="entry name" value="BINDING PROTEIN TRANSPEPTIDASE, PUTATIVE-RELATED"/>
    <property type="match status" value="1"/>
</dbReference>
<organism evidence="19 20">
    <name type="scientific">Candidatus Wolfebacteria bacterium RIFCSPLOWO2_01_FULL_45_19</name>
    <dbReference type="NCBI Taxonomy" id="1802557"/>
    <lineage>
        <taxon>Bacteria</taxon>
        <taxon>Candidatus Wolfeibacteriota</taxon>
    </lineage>
</organism>
<dbReference type="GO" id="GO:0030288">
    <property type="term" value="C:outer membrane-bounded periplasmic space"/>
    <property type="evidence" value="ECO:0007669"/>
    <property type="project" value="TreeGrafter"/>
</dbReference>
<evidence type="ECO:0000256" key="4">
    <source>
        <dbReference type="ARBA" id="ARBA00022475"/>
    </source>
</evidence>
<keyword evidence="11" id="KW-0573">Peptidoglycan synthesis</keyword>
<dbReference type="InterPro" id="IPR023346">
    <property type="entry name" value="Lysozyme-like_dom_sf"/>
</dbReference>
<dbReference type="FunFam" id="1.10.3810.10:FF:000001">
    <property type="entry name" value="Penicillin-binding protein 1A"/>
    <property type="match status" value="1"/>
</dbReference>
<dbReference type="Pfam" id="PF00912">
    <property type="entry name" value="Transgly"/>
    <property type="match status" value="1"/>
</dbReference>
<keyword evidence="8" id="KW-0808">Transferase</keyword>
<evidence type="ECO:0000256" key="7">
    <source>
        <dbReference type="ARBA" id="ARBA00022676"/>
    </source>
</evidence>
<evidence type="ECO:0000256" key="2">
    <source>
        <dbReference type="ARBA" id="ARBA00007090"/>
    </source>
</evidence>